<sequence>MNERKIDSLIAEKIMKWKVYKYKNIDTCEAIDEEGNIVIVGKEFSPSTKIQDAWMVVEKLPYDIKVTKYKDLEPKYQAHVFIPNNVQMVFADTAPMAICLAALKAVGVEVNKR</sequence>
<evidence type="ECO:0000313" key="3">
    <source>
        <dbReference type="Proteomes" id="UP000233343"/>
    </source>
</evidence>
<name>A0A2N0ZMZ1_9BACI</name>
<feature type="domain" description="Phage ABA sandwich" evidence="1">
    <location>
        <begin position="9"/>
        <end position="103"/>
    </location>
</feature>
<dbReference type="AlphaFoldDB" id="A0A2N0ZMZ1"/>
<accession>A0A2N0ZMZ1</accession>
<dbReference type="RefSeq" id="WP_066192290.1">
    <property type="nucleotide sequence ID" value="NZ_PISD01000004.1"/>
</dbReference>
<dbReference type="Gene3D" id="3.30.2120.10">
    <property type="entry name" value="Bacillus phage protein-like"/>
    <property type="match status" value="1"/>
</dbReference>
<dbReference type="Proteomes" id="UP000233343">
    <property type="component" value="Unassembled WGS sequence"/>
</dbReference>
<gene>
    <name evidence="2" type="ORF">CWS20_01230</name>
</gene>
<dbReference type="SUPFAM" id="SSF111074">
    <property type="entry name" value="Bacillus phage protein"/>
    <property type="match status" value="1"/>
</dbReference>
<dbReference type="InterPro" id="IPR041270">
    <property type="entry name" value="Phage_ABA_S"/>
</dbReference>
<dbReference type="Pfam" id="PF18066">
    <property type="entry name" value="Phage_ABA_S"/>
    <property type="match status" value="1"/>
</dbReference>
<keyword evidence="3" id="KW-1185">Reference proteome</keyword>
<dbReference type="InterPro" id="IPR028985">
    <property type="entry name" value="Bacillus_phage_prot-like"/>
</dbReference>
<evidence type="ECO:0000313" key="2">
    <source>
        <dbReference type="EMBL" id="PKG30867.1"/>
    </source>
</evidence>
<evidence type="ECO:0000259" key="1">
    <source>
        <dbReference type="Pfam" id="PF18066"/>
    </source>
</evidence>
<organism evidence="2 3">
    <name type="scientific">Cytobacillus horneckiae</name>
    <dbReference type="NCBI Taxonomy" id="549687"/>
    <lineage>
        <taxon>Bacteria</taxon>
        <taxon>Bacillati</taxon>
        <taxon>Bacillota</taxon>
        <taxon>Bacilli</taxon>
        <taxon>Bacillales</taxon>
        <taxon>Bacillaceae</taxon>
        <taxon>Cytobacillus</taxon>
    </lineage>
</organism>
<reference evidence="2 3" key="1">
    <citation type="journal article" date="2010" name="Int. J. Syst. Evol. Microbiol.">
        <title>Bacillus horneckiae sp. nov., isolated from a spacecraft-assembly clean room.</title>
        <authorList>
            <person name="Vaishampayan P."/>
            <person name="Probst A."/>
            <person name="Krishnamurthi S."/>
            <person name="Ghosh S."/>
            <person name="Osman S."/>
            <person name="McDowall A."/>
            <person name="Ruckmani A."/>
            <person name="Mayilraj S."/>
            <person name="Venkateswaran K."/>
        </authorList>
    </citation>
    <scope>NUCLEOTIDE SEQUENCE [LARGE SCALE GENOMIC DNA]</scope>
    <source>
        <strain evidence="3">1PO1SC</strain>
    </source>
</reference>
<dbReference type="EMBL" id="PISD01000004">
    <property type="protein sequence ID" value="PKG30867.1"/>
    <property type="molecule type" value="Genomic_DNA"/>
</dbReference>
<comment type="caution">
    <text evidence="2">The sequence shown here is derived from an EMBL/GenBank/DDBJ whole genome shotgun (WGS) entry which is preliminary data.</text>
</comment>
<protein>
    <recommendedName>
        <fullName evidence="1">Phage ABA sandwich domain-containing protein</fullName>
    </recommendedName>
</protein>
<proteinExistence type="predicted"/>